<dbReference type="InterPro" id="IPR036034">
    <property type="entry name" value="PDZ_sf"/>
</dbReference>
<dbReference type="GO" id="GO:0042147">
    <property type="term" value="P:retrograde transport, endosome to Golgi"/>
    <property type="evidence" value="ECO:0007669"/>
    <property type="project" value="TreeGrafter"/>
</dbReference>
<dbReference type="InterPro" id="IPR036322">
    <property type="entry name" value="WD40_repeat_dom_sf"/>
</dbReference>
<dbReference type="GO" id="GO:0000062">
    <property type="term" value="F:fatty-acyl-CoA binding"/>
    <property type="evidence" value="ECO:0007669"/>
    <property type="project" value="InterPro"/>
</dbReference>
<comment type="caution">
    <text evidence="4">The sequence shown here is derived from an EMBL/GenBank/DDBJ whole genome shotgun (WGS) entry which is preliminary data.</text>
</comment>
<dbReference type="RefSeq" id="XP_067819179.1">
    <property type="nucleotide sequence ID" value="XM_067966778.1"/>
</dbReference>
<dbReference type="GO" id="GO:0034066">
    <property type="term" value="C:Ric1-Rgp1 guanyl-nucleotide exchange factor complex"/>
    <property type="evidence" value="ECO:0007669"/>
    <property type="project" value="InterPro"/>
</dbReference>
<evidence type="ECO:0000313" key="4">
    <source>
        <dbReference type="EMBL" id="TDH69680.1"/>
    </source>
</evidence>
<proteinExistence type="predicted"/>
<evidence type="ECO:0000313" key="5">
    <source>
        <dbReference type="Proteomes" id="UP000294530"/>
    </source>
</evidence>
<accession>A0A976FMQ9</accession>
<dbReference type="GeneID" id="94352449"/>
<dbReference type="InterPro" id="IPR009771">
    <property type="entry name" value="RIC1_C"/>
</dbReference>
<comment type="subcellular location">
    <subcellularLocation>
        <location evidence="1">Membrane</location>
    </subcellularLocation>
</comment>
<evidence type="ECO:0000256" key="1">
    <source>
        <dbReference type="ARBA" id="ARBA00004370"/>
    </source>
</evidence>
<feature type="domain" description="ACB" evidence="3">
    <location>
        <begin position="594"/>
        <end position="688"/>
    </location>
</feature>
<dbReference type="EMBL" id="SHOA02000007">
    <property type="protein sequence ID" value="TDH69680.1"/>
    <property type="molecule type" value="Genomic_DNA"/>
</dbReference>
<evidence type="ECO:0000256" key="2">
    <source>
        <dbReference type="ARBA" id="ARBA00023136"/>
    </source>
</evidence>
<reference evidence="4 5" key="1">
    <citation type="journal article" date="2021" name="Genome Biol.">
        <title>AFLAP: assembly-free linkage analysis pipeline using k-mers from genome sequencing data.</title>
        <authorList>
            <person name="Fletcher K."/>
            <person name="Zhang L."/>
            <person name="Gil J."/>
            <person name="Han R."/>
            <person name="Cavanaugh K."/>
            <person name="Michelmore R."/>
        </authorList>
    </citation>
    <scope>NUCLEOTIDE SEQUENCE [LARGE SCALE GENOMIC DNA]</scope>
    <source>
        <strain evidence="4 5">SF5</strain>
    </source>
</reference>
<dbReference type="Pfam" id="PF07064">
    <property type="entry name" value="RIC1"/>
    <property type="match status" value="1"/>
</dbReference>
<dbReference type="InterPro" id="IPR000582">
    <property type="entry name" value="Acyl-CoA-binding_protein"/>
</dbReference>
<protein>
    <recommendedName>
        <fullName evidence="3">ACB domain-containing protein</fullName>
    </recommendedName>
</protein>
<dbReference type="Gene3D" id="1.20.80.10">
    <property type="match status" value="1"/>
</dbReference>
<dbReference type="GO" id="GO:0006886">
    <property type="term" value="P:intracellular protein transport"/>
    <property type="evidence" value="ECO:0007669"/>
    <property type="project" value="InterPro"/>
</dbReference>
<dbReference type="GO" id="GO:0005829">
    <property type="term" value="C:cytosol"/>
    <property type="evidence" value="ECO:0007669"/>
    <property type="project" value="TreeGrafter"/>
</dbReference>
<name>A0A976FMQ9_BRELC</name>
<dbReference type="OrthoDB" id="67540at2759"/>
<organism evidence="4 5">
    <name type="scientific">Bremia lactucae</name>
    <name type="common">Lettuce downy mildew</name>
    <dbReference type="NCBI Taxonomy" id="4779"/>
    <lineage>
        <taxon>Eukaryota</taxon>
        <taxon>Sar</taxon>
        <taxon>Stramenopiles</taxon>
        <taxon>Oomycota</taxon>
        <taxon>Peronosporomycetes</taxon>
        <taxon>Peronosporales</taxon>
        <taxon>Peronosporaceae</taxon>
        <taxon>Bremia</taxon>
    </lineage>
</organism>
<dbReference type="Gene3D" id="2.30.42.10">
    <property type="match status" value="1"/>
</dbReference>
<keyword evidence="5" id="KW-1185">Reference proteome</keyword>
<dbReference type="SUPFAM" id="SSF50978">
    <property type="entry name" value="WD40 repeat-like"/>
    <property type="match status" value="1"/>
</dbReference>
<dbReference type="SUPFAM" id="SSF50156">
    <property type="entry name" value="PDZ domain-like"/>
    <property type="match status" value="1"/>
</dbReference>
<dbReference type="SUPFAM" id="SSF69322">
    <property type="entry name" value="Tricorn protease domain 2"/>
    <property type="match status" value="1"/>
</dbReference>
<dbReference type="InterPro" id="IPR035984">
    <property type="entry name" value="Acyl-CoA-binding_sf"/>
</dbReference>
<dbReference type="PANTHER" id="PTHR22746:SF10">
    <property type="entry name" value="GUANINE NUCLEOTIDE EXCHANGE FACTOR SUBUNIT RIC1"/>
    <property type="match status" value="1"/>
</dbReference>
<dbReference type="KEGG" id="blac:94352449"/>
<dbReference type="SUPFAM" id="SSF47027">
    <property type="entry name" value="Acyl-CoA binding protein"/>
    <property type="match status" value="1"/>
</dbReference>
<dbReference type="Proteomes" id="UP000294530">
    <property type="component" value="Unassembled WGS sequence"/>
</dbReference>
<dbReference type="InterPro" id="IPR040096">
    <property type="entry name" value="Ric1"/>
</dbReference>
<sequence length="1479" mass="166496">MYFCSGPPRTYAASATHERIEDVALSMHPSQRVFARVSASSVALWSALPELPGTGRRQLAHCHRSGQWIDQQLKLTLQKNDPNDGVYLYESETRQLWATWVSGNRLAVVEKHSQFVEFYTFEGLAQLLQRAEAPSIHLPGDDVVDANIILDQPIFTDPEQEEGDGQMATSEVFQLQATFVEDYPLNQGSSQNDYDDVAASMSGVCGSKFVFVGMASGLICVVEVAEGGDTRDGQKSWFRTAEQSTKLWKIDVRTHLKVPHDPKKLLSCIGLTCATSDSYSTITSLNLVATFAGGTCFMVVLSPCTKKINQLLSLVNATRKNADGKSDTGCTTTKLNPMGSKLALGWSDGRVSLFRVSFQRKPRPAPTKPPSQNQQAPSVLTLTPLRELNLAPWGYQSNDVGHVTTLAWSHNGQSIAVGYALRGFALFAIDGCRLMSSFPHHHQERLNDVKQRKEMCAFGVLALQWTHESTSLLVVPRGEQFKHVVDVPLHTKSGTETRITHAQLYTRTTISIRKSSSKGLGLSFSGTPNRCGAWIQSYANLSQEVATSIQKDDLLVGINTLANVVNLPFQRIIRVLKDLPTDEIVTLTFVRLEWESVFYLAVQVLTSSTFLTAQKLPLQNDENLCIQEYALRMQALQGNCVGKNCPSFIEKEQRAKCNGWEALHGMSTREAQYKYVKLLFALFPKWNPMHIVTLLTTSWKQTLETDLTTSTIVVSRQLSSMALAEFDFATLVNPRASQLVLIERNRLRFVGLTSFDDPCALTSCITYNVPFAFEKYGPIRLVASSTSGKHVAIAGQRGFCVLNVDINKWRMFGNILDEHDIVVSSMVWINEDVILAAFTRESEAHTCMYLYAYARNQLTTESVLAKFVIPLQSKEESFWSMESDKQHVFGWSLRYIWWFQVLVTGSIKDETIAVTLELQRQIKFPSWVVEAQRQEPGTLHIAILPRGFTQFVPTTQQQRLVPLEPTEDETHWLTDFVNRLVHGQIPEQYVPDQVLPRFIVLSTNGDVIVWDPENRSQRLVCSNISTMTRLIVTPQSCAVWPTSCRLLFGLYGPDGMHLYLPLLDGVYLTQTKTFEHDFKRLETFLACHDPLRAKTYEIEFGTAPATAELYEHVMREYGIELDLFRRGTTNGLKSLQDGYMNQRGCVMSVDDPSGKDSMLQFDVDVQVLGIEPTFGLLVGISQDVYGPSGVVLPCYDVFTRVQPLFHTLLCYLVQNDQLSWARQVLMGIRTQFALATVTQELFLYSILEACNRHECSVATVDAAIALLQYHESECCQHRVEYCEIIAHVARKIEPSRLSLLFPAAGDPIALLKLCQERSELRTAANFLLIVDECSSEIHSSLSVRTKSAATLLEQCIDQDEWTLAQHVARVARDWHQPDCSSTERSGGNVDEQLALIAFKLLGRGEYERVVACVEKLQTKLPIKPRMEWQLLDERDSIVDRLTRTFIQSNKRRQLRILLQAVTEAHYDDWIAIIQFVMEQ</sequence>
<dbReference type="InterPro" id="IPR015943">
    <property type="entry name" value="WD40/YVTN_repeat-like_dom_sf"/>
</dbReference>
<gene>
    <name evidence="4" type="ORF">CCR75_008728</name>
</gene>
<dbReference type="PANTHER" id="PTHR22746">
    <property type="entry name" value="RAB6A-GEF COMPLEX PARTNER PROTEIN 1"/>
    <property type="match status" value="1"/>
</dbReference>
<dbReference type="PROSITE" id="PS51228">
    <property type="entry name" value="ACB_2"/>
    <property type="match status" value="1"/>
</dbReference>
<dbReference type="InterPro" id="IPR014352">
    <property type="entry name" value="FERM/acyl-CoA-bd_prot_sf"/>
</dbReference>
<evidence type="ECO:0000259" key="3">
    <source>
        <dbReference type="PROSITE" id="PS51228"/>
    </source>
</evidence>
<dbReference type="Gene3D" id="2.130.10.10">
    <property type="entry name" value="YVTN repeat-like/Quinoprotein amine dehydrogenase"/>
    <property type="match status" value="1"/>
</dbReference>
<keyword evidence="2" id="KW-0472">Membrane</keyword>
<dbReference type="Pfam" id="PF00887">
    <property type="entry name" value="ACBP"/>
    <property type="match status" value="1"/>
</dbReference>
<dbReference type="GO" id="GO:0000139">
    <property type="term" value="C:Golgi membrane"/>
    <property type="evidence" value="ECO:0007669"/>
    <property type="project" value="TreeGrafter"/>
</dbReference>